<evidence type="ECO:0000259" key="1">
    <source>
        <dbReference type="PROSITE" id="PS51459"/>
    </source>
</evidence>
<dbReference type="InterPro" id="IPR003812">
    <property type="entry name" value="Fido"/>
</dbReference>
<comment type="caution">
    <text evidence="2">The sequence shown here is derived from an EMBL/GenBank/DDBJ whole genome shotgun (WGS) entry which is preliminary data.</text>
</comment>
<sequence length="355" mass="40714">MRKFDYGVIPDELMNYEVMNLVSAIHEFKGKQKLYIEAKPDVLNAMLEIAKIQSTGASNRIEGIHTSDERLKALVKAKSEPRNQSEKEIAGYREVLSLIHDSYDYMEPRTNVILQLHRDLYQFSSTSSGGKFKNSDNVITETDANGESRVRFKPMSAFEAPEAVYNLTNTFIDAIQVEKYDPLLLIPMFILDFLCIHPFNDGNGRMSRLLTLLLLYRSGYIAGKYVSIEMIIEKTKETYYETLQDSSTNWYEGQNSYLPFVKYYLEVILSAYKEFSARIELIQDRNLSKPDRIRVLFQGTLQKQSKRMILEKCPDISTSTVEIALASLLKEGYIIKTGAGKNTAYIRNVNYSIPD</sequence>
<dbReference type="InterPro" id="IPR040198">
    <property type="entry name" value="Fido_containing"/>
</dbReference>
<dbReference type="RefSeq" id="WP_209458114.1">
    <property type="nucleotide sequence ID" value="NZ_JAGGKC010000002.1"/>
</dbReference>
<dbReference type="InterPro" id="IPR036597">
    <property type="entry name" value="Fido-like_dom_sf"/>
</dbReference>
<dbReference type="Pfam" id="PF02661">
    <property type="entry name" value="Fic"/>
    <property type="match status" value="1"/>
</dbReference>
<organism evidence="2 3">
    <name type="scientific">Youngiibacter multivorans</name>
    <dbReference type="NCBI Taxonomy" id="937251"/>
    <lineage>
        <taxon>Bacteria</taxon>
        <taxon>Bacillati</taxon>
        <taxon>Bacillota</taxon>
        <taxon>Clostridia</taxon>
        <taxon>Eubacteriales</taxon>
        <taxon>Clostridiaceae</taxon>
        <taxon>Youngiibacter</taxon>
    </lineage>
</organism>
<dbReference type="Proteomes" id="UP001519271">
    <property type="component" value="Unassembled WGS sequence"/>
</dbReference>
<feature type="domain" description="Fido" evidence="1">
    <location>
        <begin position="108"/>
        <end position="266"/>
    </location>
</feature>
<protein>
    <submittedName>
        <fullName evidence="2">Fic family protein</fullName>
    </submittedName>
</protein>
<proteinExistence type="predicted"/>
<dbReference type="EMBL" id="JAGGKC010000002">
    <property type="protein sequence ID" value="MBP1917862.1"/>
    <property type="molecule type" value="Genomic_DNA"/>
</dbReference>
<reference evidence="2 3" key="1">
    <citation type="submission" date="2021-03" db="EMBL/GenBank/DDBJ databases">
        <title>Genomic Encyclopedia of Type Strains, Phase IV (KMG-IV): sequencing the most valuable type-strain genomes for metagenomic binning, comparative biology and taxonomic classification.</title>
        <authorList>
            <person name="Goeker M."/>
        </authorList>
    </citation>
    <scope>NUCLEOTIDE SEQUENCE [LARGE SCALE GENOMIC DNA]</scope>
    <source>
        <strain evidence="2 3">DSM 6139</strain>
    </source>
</reference>
<name>A0ABS4FZY3_9CLOT</name>
<dbReference type="PANTHER" id="PTHR13504:SF38">
    <property type="entry name" value="FIDO DOMAIN-CONTAINING PROTEIN"/>
    <property type="match status" value="1"/>
</dbReference>
<evidence type="ECO:0000313" key="2">
    <source>
        <dbReference type="EMBL" id="MBP1917862.1"/>
    </source>
</evidence>
<gene>
    <name evidence="2" type="ORF">J2Z34_000333</name>
</gene>
<keyword evidence="3" id="KW-1185">Reference proteome</keyword>
<accession>A0ABS4FZY3</accession>
<dbReference type="Gene3D" id="1.10.3290.10">
    <property type="entry name" value="Fido-like domain"/>
    <property type="match status" value="1"/>
</dbReference>
<dbReference type="PANTHER" id="PTHR13504">
    <property type="entry name" value="FIDO DOMAIN-CONTAINING PROTEIN DDB_G0283145"/>
    <property type="match status" value="1"/>
</dbReference>
<evidence type="ECO:0000313" key="3">
    <source>
        <dbReference type="Proteomes" id="UP001519271"/>
    </source>
</evidence>
<dbReference type="SUPFAM" id="SSF140931">
    <property type="entry name" value="Fic-like"/>
    <property type="match status" value="1"/>
</dbReference>
<dbReference type="PROSITE" id="PS51459">
    <property type="entry name" value="FIDO"/>
    <property type="match status" value="1"/>
</dbReference>